<gene>
    <name evidence="1" type="ORF">SAMN06273572_11279</name>
</gene>
<accession>A0A2C9CWB0</accession>
<keyword evidence="2" id="KW-1185">Reference proteome</keyword>
<evidence type="ECO:0000313" key="1">
    <source>
        <dbReference type="EMBL" id="SOH95584.1"/>
    </source>
</evidence>
<dbReference type="EMBL" id="OCTN01000012">
    <property type="protein sequence ID" value="SOH95584.1"/>
    <property type="molecule type" value="Genomic_DNA"/>
</dbReference>
<proteinExistence type="predicted"/>
<dbReference type="Proteomes" id="UP000220034">
    <property type="component" value="Unassembled WGS sequence"/>
</dbReference>
<protein>
    <submittedName>
        <fullName evidence="1">Uncharacterized protein</fullName>
    </submittedName>
</protein>
<organism evidence="1 2">
    <name type="scientific">Pontivivens marinum</name>
    <dbReference type="NCBI Taxonomy" id="1690039"/>
    <lineage>
        <taxon>Bacteria</taxon>
        <taxon>Pseudomonadati</taxon>
        <taxon>Pseudomonadota</taxon>
        <taxon>Alphaproteobacteria</taxon>
        <taxon>Rhodobacterales</taxon>
        <taxon>Paracoccaceae</taxon>
        <taxon>Pontivivens</taxon>
    </lineage>
</organism>
<reference evidence="2" key="1">
    <citation type="submission" date="2017-09" db="EMBL/GenBank/DDBJ databases">
        <authorList>
            <person name="Varghese N."/>
            <person name="Submissions S."/>
        </authorList>
    </citation>
    <scope>NUCLEOTIDE SEQUENCE [LARGE SCALE GENOMIC DNA]</scope>
    <source>
        <strain evidence="2">C7</strain>
    </source>
</reference>
<evidence type="ECO:0000313" key="2">
    <source>
        <dbReference type="Proteomes" id="UP000220034"/>
    </source>
</evidence>
<name>A0A2C9CWB0_9RHOB</name>
<dbReference type="RefSeq" id="WP_097932184.1">
    <property type="nucleotide sequence ID" value="NZ_OCTN01000012.1"/>
</dbReference>
<dbReference type="AlphaFoldDB" id="A0A2C9CWB0"/>
<sequence length="194" mass="21354">MKPGIGHNKPPESATGWTRHCWTRARADLVGERLPIDMLRVRMARARQLGLSFPQYRSILLGGGRDVTAFLFTVEGLHLRLQRELSMPDPVRSKLAEVSNCGLMAFAPSGEVPEQFRQEVSEVSGVRFTAAGAEPEQSAGWRASRDAVHNLLRSEGLAAQTVVMIGNSARETGWADAAQLVKFIPRAEYFPVEA</sequence>
<dbReference type="OrthoDB" id="7644647at2"/>